<dbReference type="PANTHER" id="PTHR45138:SF9">
    <property type="entry name" value="DIGUANYLATE CYCLASE DGCM-RELATED"/>
    <property type="match status" value="1"/>
</dbReference>
<dbReference type="HOGENOM" id="CLU_000445_11_2_0"/>
<keyword evidence="3" id="KW-1133">Transmembrane helix</keyword>
<dbReference type="PROSITE" id="PS50887">
    <property type="entry name" value="GGDEF"/>
    <property type="match status" value="1"/>
</dbReference>
<feature type="transmembrane region" description="Helical" evidence="3">
    <location>
        <begin position="130"/>
        <end position="150"/>
    </location>
</feature>
<gene>
    <name evidence="5" type="ordered locus">AciPR4_0681</name>
</gene>
<dbReference type="Pfam" id="PF00990">
    <property type="entry name" value="GGDEF"/>
    <property type="match status" value="1"/>
</dbReference>
<feature type="transmembrane region" description="Helical" evidence="3">
    <location>
        <begin position="47"/>
        <end position="72"/>
    </location>
</feature>
<dbReference type="InterPro" id="IPR000160">
    <property type="entry name" value="GGDEF_dom"/>
</dbReference>
<name>E8V5I1_TERSS</name>
<dbReference type="Gene3D" id="3.30.70.270">
    <property type="match status" value="1"/>
</dbReference>
<sequence length="424" mass="46735">MSTFTELLPQVEQQIQDFVGSYFRRLRFPPLLEESYVASTARRRRKYVAWTGLCALLIFDLFLFGDSIFIPARFGEAVSVRLLVVTPSILLFLFAILHAKTRAVREASIGGIVLTICCATLYLGRGTEQLFQATVEPIFFLAFVLLNGVFRVDLRYGLVTSVLCLIAYGDGVASLTALSLGGMVLATAPVIAAAVLSLIGNFTFTRALRISYLQRLRSETQTALLDAANLDLQRVASRDALTGLNNRHTYDLRLQELFADTIANPRPISAIMVDIDHFKILNDTHGHLFGDRVIRRVATLVSEALRAETDFAARFGGEEFVVLLDDTNEEHALIVAERIRTLVEIAGSPAYDTDLRRSSRFVANRPPASLLTTVSCGVATVIPNKNDHPMDLIARADQALYRAKSEGRNRVCCHILSGVSVAVA</sequence>
<dbReference type="OrthoDB" id="9759607at2"/>
<keyword evidence="6" id="KW-1185">Reference proteome</keyword>
<evidence type="ECO:0000259" key="4">
    <source>
        <dbReference type="PROSITE" id="PS50887"/>
    </source>
</evidence>
<keyword evidence="3" id="KW-0812">Transmembrane</keyword>
<dbReference type="RefSeq" id="WP_013567248.1">
    <property type="nucleotide sequence ID" value="NC_014963.1"/>
</dbReference>
<proteinExistence type="predicted"/>
<dbReference type="InterPro" id="IPR043128">
    <property type="entry name" value="Rev_trsase/Diguanyl_cyclase"/>
</dbReference>
<evidence type="ECO:0000256" key="1">
    <source>
        <dbReference type="ARBA" id="ARBA00012528"/>
    </source>
</evidence>
<dbReference type="PANTHER" id="PTHR45138">
    <property type="entry name" value="REGULATORY COMPONENTS OF SENSORY TRANSDUCTION SYSTEM"/>
    <property type="match status" value="1"/>
</dbReference>
<dbReference type="SMART" id="SM00267">
    <property type="entry name" value="GGDEF"/>
    <property type="match status" value="1"/>
</dbReference>
<comment type="catalytic activity">
    <reaction evidence="2">
        <text>2 GTP = 3',3'-c-di-GMP + 2 diphosphate</text>
        <dbReference type="Rhea" id="RHEA:24898"/>
        <dbReference type="ChEBI" id="CHEBI:33019"/>
        <dbReference type="ChEBI" id="CHEBI:37565"/>
        <dbReference type="ChEBI" id="CHEBI:58805"/>
        <dbReference type="EC" id="2.7.7.65"/>
    </reaction>
</comment>
<protein>
    <recommendedName>
        <fullName evidence="1">diguanylate cyclase</fullName>
        <ecNumber evidence="1">2.7.7.65</ecNumber>
    </recommendedName>
</protein>
<organism evidence="5 6">
    <name type="scientific">Terriglobus saanensis (strain ATCC BAA-1853 / DSM 23119 / SP1PR4)</name>
    <dbReference type="NCBI Taxonomy" id="401053"/>
    <lineage>
        <taxon>Bacteria</taxon>
        <taxon>Pseudomonadati</taxon>
        <taxon>Acidobacteriota</taxon>
        <taxon>Terriglobia</taxon>
        <taxon>Terriglobales</taxon>
        <taxon>Acidobacteriaceae</taxon>
        <taxon>Terriglobus</taxon>
    </lineage>
</organism>
<evidence type="ECO:0000313" key="5">
    <source>
        <dbReference type="EMBL" id="ADV81515.1"/>
    </source>
</evidence>
<feature type="transmembrane region" description="Helical" evidence="3">
    <location>
        <begin position="78"/>
        <end position="97"/>
    </location>
</feature>
<dbReference type="eggNOG" id="COG3706">
    <property type="taxonomic scope" value="Bacteria"/>
</dbReference>
<dbReference type="InterPro" id="IPR050469">
    <property type="entry name" value="Diguanylate_Cyclase"/>
</dbReference>
<dbReference type="EC" id="2.7.7.65" evidence="1"/>
<dbReference type="EMBL" id="CP002467">
    <property type="protein sequence ID" value="ADV81515.1"/>
    <property type="molecule type" value="Genomic_DNA"/>
</dbReference>
<evidence type="ECO:0000256" key="3">
    <source>
        <dbReference type="SAM" id="Phobius"/>
    </source>
</evidence>
<dbReference type="NCBIfam" id="TIGR00254">
    <property type="entry name" value="GGDEF"/>
    <property type="match status" value="1"/>
</dbReference>
<dbReference type="CDD" id="cd01949">
    <property type="entry name" value="GGDEF"/>
    <property type="match status" value="1"/>
</dbReference>
<evidence type="ECO:0000313" key="6">
    <source>
        <dbReference type="Proteomes" id="UP000006844"/>
    </source>
</evidence>
<feature type="transmembrane region" description="Helical" evidence="3">
    <location>
        <begin position="184"/>
        <end position="208"/>
    </location>
</feature>
<dbReference type="SUPFAM" id="SSF55073">
    <property type="entry name" value="Nucleotide cyclase"/>
    <property type="match status" value="1"/>
</dbReference>
<evidence type="ECO:0000256" key="2">
    <source>
        <dbReference type="ARBA" id="ARBA00034247"/>
    </source>
</evidence>
<dbReference type="AlphaFoldDB" id="E8V5I1"/>
<dbReference type="GO" id="GO:0052621">
    <property type="term" value="F:diguanylate cyclase activity"/>
    <property type="evidence" value="ECO:0007669"/>
    <property type="project" value="UniProtKB-EC"/>
</dbReference>
<dbReference type="Proteomes" id="UP000006844">
    <property type="component" value="Chromosome"/>
</dbReference>
<feature type="transmembrane region" description="Helical" evidence="3">
    <location>
        <begin position="104"/>
        <end position="124"/>
    </location>
</feature>
<keyword evidence="3" id="KW-0472">Membrane</keyword>
<reference evidence="5 6" key="1">
    <citation type="journal article" date="2012" name="Stand. Genomic Sci.">
        <title>Complete genome sequence of Terriglobus saanensis type strain SP1PR4(T), an Acidobacteria from tundra soil.</title>
        <authorList>
            <person name="Rawat S.R."/>
            <person name="Mannisto M.K."/>
            <person name="Starovoytov V."/>
            <person name="Goodwin L."/>
            <person name="Nolan M."/>
            <person name="Hauser L."/>
            <person name="Land M."/>
            <person name="Davenport K.W."/>
            <person name="Woyke T."/>
            <person name="Haggblom M.M."/>
        </authorList>
    </citation>
    <scope>NUCLEOTIDE SEQUENCE</scope>
    <source>
        <strain evidence="6">ATCC BAA-1853 / DSM 23119 / SP1PR4</strain>
    </source>
</reference>
<dbReference type="KEGG" id="tsa:AciPR4_0681"/>
<feature type="domain" description="GGDEF" evidence="4">
    <location>
        <begin position="266"/>
        <end position="416"/>
    </location>
</feature>
<feature type="transmembrane region" description="Helical" evidence="3">
    <location>
        <begin position="157"/>
        <end position="178"/>
    </location>
</feature>
<accession>E8V5I1</accession>
<dbReference type="STRING" id="401053.AciPR4_0681"/>
<dbReference type="FunFam" id="3.30.70.270:FF:000001">
    <property type="entry name" value="Diguanylate cyclase domain protein"/>
    <property type="match status" value="1"/>
</dbReference>
<dbReference type="InterPro" id="IPR029787">
    <property type="entry name" value="Nucleotide_cyclase"/>
</dbReference>